<evidence type="ECO:0000256" key="1">
    <source>
        <dbReference type="SAM" id="MobiDB-lite"/>
    </source>
</evidence>
<proteinExistence type="predicted"/>
<organism evidence="2 3">
    <name type="scientific">Caerostris extrusa</name>
    <name type="common">Bark spider</name>
    <name type="synonym">Caerostris bankana</name>
    <dbReference type="NCBI Taxonomy" id="172846"/>
    <lineage>
        <taxon>Eukaryota</taxon>
        <taxon>Metazoa</taxon>
        <taxon>Ecdysozoa</taxon>
        <taxon>Arthropoda</taxon>
        <taxon>Chelicerata</taxon>
        <taxon>Arachnida</taxon>
        <taxon>Araneae</taxon>
        <taxon>Araneomorphae</taxon>
        <taxon>Entelegynae</taxon>
        <taxon>Araneoidea</taxon>
        <taxon>Araneidae</taxon>
        <taxon>Caerostris</taxon>
    </lineage>
</organism>
<dbReference type="AlphaFoldDB" id="A0AAV4T069"/>
<evidence type="ECO:0000313" key="3">
    <source>
        <dbReference type="Proteomes" id="UP001054945"/>
    </source>
</evidence>
<accession>A0AAV4T069</accession>
<feature type="compositionally biased region" description="Polar residues" evidence="1">
    <location>
        <begin position="1"/>
        <end position="11"/>
    </location>
</feature>
<dbReference type="EMBL" id="BPLR01010552">
    <property type="protein sequence ID" value="GIY40063.1"/>
    <property type="molecule type" value="Genomic_DNA"/>
</dbReference>
<name>A0AAV4T069_CAEEX</name>
<feature type="region of interest" description="Disordered" evidence="1">
    <location>
        <begin position="1"/>
        <end position="31"/>
    </location>
</feature>
<evidence type="ECO:0000313" key="2">
    <source>
        <dbReference type="EMBL" id="GIY40063.1"/>
    </source>
</evidence>
<sequence>MSCAHQYSTELQHQHKRRVDTDETVSSKPHIQKAPSTIIQLLKRGLSTGMPTHREEEIIFLCKRGRGGGGRENCVPVECQETIYTDLFGVFGRFGCVL</sequence>
<keyword evidence="3" id="KW-1185">Reference proteome</keyword>
<comment type="caution">
    <text evidence="2">The sequence shown here is derived from an EMBL/GenBank/DDBJ whole genome shotgun (WGS) entry which is preliminary data.</text>
</comment>
<dbReference type="Proteomes" id="UP001054945">
    <property type="component" value="Unassembled WGS sequence"/>
</dbReference>
<reference evidence="2 3" key="1">
    <citation type="submission" date="2021-06" db="EMBL/GenBank/DDBJ databases">
        <title>Caerostris extrusa draft genome.</title>
        <authorList>
            <person name="Kono N."/>
            <person name="Arakawa K."/>
        </authorList>
    </citation>
    <scope>NUCLEOTIDE SEQUENCE [LARGE SCALE GENOMIC DNA]</scope>
</reference>
<protein>
    <submittedName>
        <fullName evidence="2">Uncharacterized protein</fullName>
    </submittedName>
</protein>
<gene>
    <name evidence="2" type="ORF">CEXT_30291</name>
</gene>